<comment type="caution">
    <text evidence="1">The sequence shown here is derived from an EMBL/GenBank/DDBJ whole genome shotgun (WGS) entry which is preliminary data.</text>
</comment>
<dbReference type="AlphaFoldDB" id="A0AAD5D3Q9"/>
<sequence>MESFLGEFQHLRIQLEDIKSATENFDNKRLIGVGGFGKVYKGELCHFKGRSMVAFKRLDRKFGQGDPEFWKEWFSLNKTGENCEMISAAECIFPKEYIPDEDNDPGYVSRKISRFPPGNCYKTGSWGFTGHVRTQFLSPHITYTVNLVFKDTDEVLVPTEQRYVCLRYKMKEEQTNSGGWMMADVREDGWMMAELFQFESEKRSVDLEIGFTPYFGEMKGWRSYVIEGIEFRPIEKLEHVMLDDNEDMHTISETDETYWENKLPNDYEKIIKWSEDDVKWTTKKELYFTLCKGFQMSSGQVWLSLDKNGKRCLMRPARYALIAKEWKWKSHAESRFKDVAYSPVHPFSIVCKINSGILSPETKYACYLVYKLEKSPEVLSNFEFVMQVRENFDRTTDWRLQDDNCRFIYIFNPQTPVIRPKAGENSHNPMNRPKLKGIPKQRNDGWMEVQVWEIQTGTTIEIISMRFGLGTGYYGYVTLSVQGIELRPE</sequence>
<dbReference type="PANTHER" id="PTHR32278">
    <property type="entry name" value="F-BOX DOMAIN-CONTAINING PROTEIN"/>
    <property type="match status" value="1"/>
</dbReference>
<dbReference type="PANTHER" id="PTHR32278:SF135">
    <property type="entry name" value="F-BOX PROTEIN PP2-B12"/>
    <property type="match status" value="1"/>
</dbReference>
<keyword evidence="2" id="KW-1185">Reference proteome</keyword>
<evidence type="ECO:0000313" key="2">
    <source>
        <dbReference type="Proteomes" id="UP001206925"/>
    </source>
</evidence>
<accession>A0AAD5D3Q9</accession>
<dbReference type="InterPro" id="IPR011009">
    <property type="entry name" value="Kinase-like_dom_sf"/>
</dbReference>
<reference evidence="1" key="1">
    <citation type="submission" date="2022-06" db="EMBL/GenBank/DDBJ databases">
        <title>Uncovering the hologenomic basis of an extraordinary plant invasion.</title>
        <authorList>
            <person name="Bieker V.C."/>
            <person name="Martin M.D."/>
            <person name="Gilbert T."/>
            <person name="Hodgins K."/>
            <person name="Battlay P."/>
            <person name="Petersen B."/>
            <person name="Wilson J."/>
        </authorList>
    </citation>
    <scope>NUCLEOTIDE SEQUENCE</scope>
    <source>
        <strain evidence="1">AA19_3_7</strain>
        <tissue evidence="1">Leaf</tissue>
    </source>
</reference>
<proteinExistence type="predicted"/>
<dbReference type="Proteomes" id="UP001206925">
    <property type="component" value="Unassembled WGS sequence"/>
</dbReference>
<gene>
    <name evidence="1" type="ORF">M8C21_015878</name>
</gene>
<protein>
    <submittedName>
        <fullName evidence="1">Uncharacterized protein</fullName>
    </submittedName>
</protein>
<dbReference type="Pfam" id="PF14299">
    <property type="entry name" value="PP2"/>
    <property type="match status" value="2"/>
</dbReference>
<evidence type="ECO:0000313" key="1">
    <source>
        <dbReference type="EMBL" id="KAI7752527.1"/>
    </source>
</evidence>
<dbReference type="SUPFAM" id="SSF56112">
    <property type="entry name" value="Protein kinase-like (PK-like)"/>
    <property type="match status" value="1"/>
</dbReference>
<dbReference type="InterPro" id="IPR025886">
    <property type="entry name" value="PP2-like"/>
</dbReference>
<dbReference type="Gene3D" id="3.30.200.20">
    <property type="entry name" value="Phosphorylase Kinase, domain 1"/>
    <property type="match status" value="1"/>
</dbReference>
<organism evidence="1 2">
    <name type="scientific">Ambrosia artemisiifolia</name>
    <name type="common">Common ragweed</name>
    <dbReference type="NCBI Taxonomy" id="4212"/>
    <lineage>
        <taxon>Eukaryota</taxon>
        <taxon>Viridiplantae</taxon>
        <taxon>Streptophyta</taxon>
        <taxon>Embryophyta</taxon>
        <taxon>Tracheophyta</taxon>
        <taxon>Spermatophyta</taxon>
        <taxon>Magnoliopsida</taxon>
        <taxon>eudicotyledons</taxon>
        <taxon>Gunneridae</taxon>
        <taxon>Pentapetalae</taxon>
        <taxon>asterids</taxon>
        <taxon>campanulids</taxon>
        <taxon>Asterales</taxon>
        <taxon>Asteraceae</taxon>
        <taxon>Asteroideae</taxon>
        <taxon>Heliantheae alliance</taxon>
        <taxon>Heliantheae</taxon>
        <taxon>Ambrosia</taxon>
    </lineage>
</organism>
<dbReference type="EMBL" id="JAMZMK010005665">
    <property type="protein sequence ID" value="KAI7752527.1"/>
    <property type="molecule type" value="Genomic_DNA"/>
</dbReference>
<name>A0AAD5D3Q9_AMBAR</name>